<gene>
    <name evidence="2" type="ORF">MNODULE_00600</name>
</gene>
<dbReference type="EMBL" id="VTOW01000001">
    <property type="protein sequence ID" value="NKE69252.1"/>
    <property type="molecule type" value="Genomic_DNA"/>
</dbReference>
<dbReference type="InterPro" id="IPR005247">
    <property type="entry name" value="YbhB_YbcL/LppC-like"/>
</dbReference>
<dbReference type="PANTHER" id="PTHR30289:SF1">
    <property type="entry name" value="PEBP (PHOSPHATIDYLETHANOLAMINE-BINDING PROTEIN) FAMILY PROTEIN"/>
    <property type="match status" value="1"/>
</dbReference>
<dbReference type="Gene3D" id="3.90.280.10">
    <property type="entry name" value="PEBP-like"/>
    <property type="match status" value="1"/>
</dbReference>
<evidence type="ECO:0000313" key="2">
    <source>
        <dbReference type="EMBL" id="NKE69252.1"/>
    </source>
</evidence>
<accession>A0A7X6DL82</accession>
<protein>
    <submittedName>
        <fullName evidence="2">YbhB/YbcL family Raf kinase inhibitor-like protein</fullName>
    </submittedName>
</protein>
<reference evidence="2 3" key="1">
    <citation type="journal article" date="2020" name="Nature">
        <title>Bacterial chemolithoautotrophy via manganese oxidation.</title>
        <authorList>
            <person name="Yu H."/>
            <person name="Leadbetter J.R."/>
        </authorList>
    </citation>
    <scope>NUCLEOTIDE SEQUENCE [LARGE SCALE GENOMIC DNA]</scope>
    <source>
        <strain evidence="2 3">Mn-1</strain>
    </source>
</reference>
<name>A0A7X6DL82_9BACT</name>
<dbReference type="CDD" id="cd00865">
    <property type="entry name" value="PEBP_bact_arch"/>
    <property type="match status" value="1"/>
</dbReference>
<dbReference type="AlphaFoldDB" id="A0A7X6DL82"/>
<organism evidence="2 3">
    <name type="scientific">Candidatus Manganitrophus noduliformans</name>
    <dbReference type="NCBI Taxonomy" id="2606439"/>
    <lineage>
        <taxon>Bacteria</taxon>
        <taxon>Pseudomonadati</taxon>
        <taxon>Nitrospirota</taxon>
        <taxon>Nitrospiria</taxon>
        <taxon>Candidatus Troglogloeales</taxon>
        <taxon>Candidatus Manganitrophaceae</taxon>
        <taxon>Candidatus Manganitrophus</taxon>
    </lineage>
</organism>
<proteinExistence type="predicted"/>
<feature type="region of interest" description="Disordered" evidence="1">
    <location>
        <begin position="1"/>
        <end position="43"/>
    </location>
</feature>
<feature type="compositionally biased region" description="Polar residues" evidence="1">
    <location>
        <begin position="1"/>
        <end position="12"/>
    </location>
</feature>
<dbReference type="RefSeq" id="WP_168057568.1">
    <property type="nucleotide sequence ID" value="NZ_VTOW01000001.1"/>
</dbReference>
<dbReference type="Pfam" id="PF01161">
    <property type="entry name" value="PBP"/>
    <property type="match status" value="1"/>
</dbReference>
<dbReference type="InterPro" id="IPR036610">
    <property type="entry name" value="PEBP-like_sf"/>
</dbReference>
<dbReference type="PANTHER" id="PTHR30289">
    <property type="entry name" value="UNCHARACTERIZED PROTEIN YBCL-RELATED"/>
    <property type="match status" value="1"/>
</dbReference>
<sequence length="207" mass="22871">MKVTSRSIQNNKRIPEANAAGVPGPSGPVPGQNKSPHISWSDFPENTKSFAIIAHDPDVPSKPDDVNKPDRTVPYDLPRVDFYHWVLVDIPANVTELAEGQDSDGFTPKGKKPGKVAYGARGINSYKDWFGEDPQMGGDYGGYDGPWPPFNDERLHHYHFTVYALNVPSLEMPERFNGPDALKAMQGHILDKATLMGTYALNPNARE</sequence>
<comment type="caution">
    <text evidence="2">The sequence shown here is derived from an EMBL/GenBank/DDBJ whole genome shotgun (WGS) entry which is preliminary data.</text>
</comment>
<keyword evidence="3" id="KW-1185">Reference proteome</keyword>
<feature type="compositionally biased region" description="Polar residues" evidence="1">
    <location>
        <begin position="32"/>
        <end position="43"/>
    </location>
</feature>
<dbReference type="SUPFAM" id="SSF49777">
    <property type="entry name" value="PEBP-like"/>
    <property type="match status" value="1"/>
</dbReference>
<evidence type="ECO:0000256" key="1">
    <source>
        <dbReference type="SAM" id="MobiDB-lite"/>
    </source>
</evidence>
<dbReference type="InterPro" id="IPR008914">
    <property type="entry name" value="PEBP"/>
</dbReference>
<evidence type="ECO:0000313" key="3">
    <source>
        <dbReference type="Proteomes" id="UP000534783"/>
    </source>
</evidence>
<dbReference type="Proteomes" id="UP000534783">
    <property type="component" value="Unassembled WGS sequence"/>
</dbReference>